<dbReference type="GO" id="GO:0008233">
    <property type="term" value="F:peptidase activity"/>
    <property type="evidence" value="ECO:0007669"/>
    <property type="project" value="UniProtKB-KW"/>
</dbReference>
<feature type="compositionally biased region" description="Polar residues" evidence="1">
    <location>
        <begin position="591"/>
        <end position="605"/>
    </location>
</feature>
<evidence type="ECO:0000313" key="4">
    <source>
        <dbReference type="EMBL" id="TWJ07650.1"/>
    </source>
</evidence>
<dbReference type="InterPro" id="IPR052901">
    <property type="entry name" value="Bact_TGase-like"/>
</dbReference>
<evidence type="ECO:0000259" key="3">
    <source>
        <dbReference type="SMART" id="SM00460"/>
    </source>
</evidence>
<protein>
    <submittedName>
        <fullName evidence="4">Transglutaminase-like putative cysteine protease</fullName>
    </submittedName>
</protein>
<dbReference type="Proteomes" id="UP000321617">
    <property type="component" value="Unassembled WGS sequence"/>
</dbReference>
<evidence type="ECO:0000256" key="1">
    <source>
        <dbReference type="SAM" id="MobiDB-lite"/>
    </source>
</evidence>
<evidence type="ECO:0000256" key="2">
    <source>
        <dbReference type="SAM" id="Phobius"/>
    </source>
</evidence>
<dbReference type="InterPro" id="IPR021878">
    <property type="entry name" value="TgpA_N"/>
</dbReference>
<feature type="transmembrane region" description="Helical" evidence="2">
    <location>
        <begin position="118"/>
        <end position="137"/>
    </location>
</feature>
<dbReference type="SUPFAM" id="SSF54001">
    <property type="entry name" value="Cysteine proteinases"/>
    <property type="match status" value="1"/>
</dbReference>
<keyword evidence="2" id="KW-0812">Transmembrane</keyword>
<dbReference type="InterPro" id="IPR002931">
    <property type="entry name" value="Transglutaminase-like"/>
</dbReference>
<feature type="transmembrane region" description="Helical" evidence="2">
    <location>
        <begin position="7"/>
        <end position="26"/>
    </location>
</feature>
<sequence length="787" mass="84471">MTDRRSTALVAGCALLLGTAPLVMLFRGLFEWFGPILIMVAGVIGTAYGLRRLRRGPVVQMAGMIIAFVLLLTLMFQSGGEILLVIPTDATLEHFAALLQSAGLEIQDQVIPVVASDGLVFLLAICTGVLAILMDLCVSILRSAALTGLPLLILYVAVVATVPDEVPWMLFIPGAAGYLWVLLTDNVERVRGFGRRFSGDGRGIDRWEPSPLATTGRWLTLVAIPIALILPGLLPGMTSGLIDAFYNGPGGSGPGGNGTTTPVRVDPVAALQGALEASQTTELGIVTTDNPSPGYMKMWSASVLTEDGFQPDLQRSENATPVTVGINPPEVSADVPSQTWEATFTSTGLADVALPLYGIPVFIEAGEEWIYDPRSNTATSSTSTTEGMSYRYEYTDYQYTPELLDTAEPVPDSSPVYRSNTSVPENETVAALVADLTEGADTPYDRVMAIHNHFSQTNGFRYELTTEDGWSGSAIVDFLENKQGFCQQYAGAMAWMVREAGIPARVAIGLTRGNIVREGFRLTNFNFHAWVEVYFQDYGWVPFDPTPSANIRTPADYEWAPDPDRPDSSEPGENPNGPDGDPADNPGQNPTDPTAPNGQNASASVFTGRPLPTVWHWWAAGAGVVAVVLLTPATARVVRRRRRVATADGAPVPASANAWRELLETAQDLGIPIDPGRSPRAASGDLITTAGLSGAAEAGVRHLAAAEERARYAPRPASGTTLATALREARHGMIRAVPLLNRVRADLLPHSLLSRWRRGFQTGVGRFRERSSRIPTALSGLTRRRSG</sequence>
<feature type="transmembrane region" description="Helical" evidence="2">
    <location>
        <begin position="144"/>
        <end position="162"/>
    </location>
</feature>
<feature type="domain" description="Transglutaminase-like" evidence="3">
    <location>
        <begin position="478"/>
        <end position="547"/>
    </location>
</feature>
<feature type="transmembrane region" description="Helical" evidence="2">
    <location>
        <begin position="168"/>
        <end position="187"/>
    </location>
</feature>
<feature type="transmembrane region" description="Helical" evidence="2">
    <location>
        <begin position="32"/>
        <end position="50"/>
    </location>
</feature>
<comment type="caution">
    <text evidence="4">The sequence shown here is derived from an EMBL/GenBank/DDBJ whole genome shotgun (WGS) entry which is preliminary data.</text>
</comment>
<accession>A0A562UPV9</accession>
<dbReference type="PANTHER" id="PTHR42736">
    <property type="entry name" value="PROTEIN-GLUTAMINE GAMMA-GLUTAMYLTRANSFERASE"/>
    <property type="match status" value="1"/>
</dbReference>
<dbReference type="Gene3D" id="3.10.620.30">
    <property type="match status" value="1"/>
</dbReference>
<dbReference type="SMART" id="SM00460">
    <property type="entry name" value="TGc"/>
    <property type="match status" value="1"/>
</dbReference>
<feature type="region of interest" description="Disordered" evidence="1">
    <location>
        <begin position="552"/>
        <end position="605"/>
    </location>
</feature>
<keyword evidence="4" id="KW-0645">Protease</keyword>
<keyword evidence="2" id="KW-0472">Membrane</keyword>
<reference evidence="4 5" key="1">
    <citation type="journal article" date="2013" name="Stand. Genomic Sci.">
        <title>Genomic Encyclopedia of Type Strains, Phase I: The one thousand microbial genomes (KMG-I) project.</title>
        <authorList>
            <person name="Kyrpides N.C."/>
            <person name="Woyke T."/>
            <person name="Eisen J.A."/>
            <person name="Garrity G."/>
            <person name="Lilburn T.G."/>
            <person name="Beck B.J."/>
            <person name="Whitman W.B."/>
            <person name="Hugenholtz P."/>
            <person name="Klenk H.P."/>
        </authorList>
    </citation>
    <scope>NUCLEOTIDE SEQUENCE [LARGE SCALE GENOMIC DNA]</scope>
    <source>
        <strain evidence="4 5">DSM 45044</strain>
    </source>
</reference>
<dbReference type="EMBL" id="VLLL01000010">
    <property type="protein sequence ID" value="TWJ07650.1"/>
    <property type="molecule type" value="Genomic_DNA"/>
</dbReference>
<keyword evidence="4" id="KW-0378">Hydrolase</keyword>
<feature type="transmembrane region" description="Helical" evidence="2">
    <location>
        <begin position="218"/>
        <end position="237"/>
    </location>
</feature>
<evidence type="ECO:0000313" key="5">
    <source>
        <dbReference type="Proteomes" id="UP000321617"/>
    </source>
</evidence>
<keyword evidence="5" id="KW-1185">Reference proteome</keyword>
<dbReference type="InterPro" id="IPR025403">
    <property type="entry name" value="TgpA-like_C"/>
</dbReference>
<dbReference type="GO" id="GO:0006508">
    <property type="term" value="P:proteolysis"/>
    <property type="evidence" value="ECO:0007669"/>
    <property type="project" value="UniProtKB-KW"/>
</dbReference>
<dbReference type="RefSeq" id="WP_147143647.1">
    <property type="nucleotide sequence ID" value="NZ_BAABIJ010000006.1"/>
</dbReference>
<dbReference type="OrthoDB" id="9804023at2"/>
<feature type="transmembrane region" description="Helical" evidence="2">
    <location>
        <begin position="62"/>
        <end position="86"/>
    </location>
</feature>
<gene>
    <name evidence="4" type="ORF">LX16_4809</name>
</gene>
<dbReference type="Pfam" id="PF01841">
    <property type="entry name" value="Transglut_core"/>
    <property type="match status" value="1"/>
</dbReference>
<dbReference type="InterPro" id="IPR038765">
    <property type="entry name" value="Papain-like_cys_pep_sf"/>
</dbReference>
<feature type="compositionally biased region" description="Low complexity" evidence="1">
    <location>
        <begin position="571"/>
        <end position="590"/>
    </location>
</feature>
<feature type="transmembrane region" description="Helical" evidence="2">
    <location>
        <begin position="615"/>
        <end position="633"/>
    </location>
</feature>
<keyword evidence="2" id="KW-1133">Transmembrane helix</keyword>
<dbReference type="PANTHER" id="PTHR42736:SF1">
    <property type="entry name" value="PROTEIN-GLUTAMINE GAMMA-GLUTAMYLTRANSFERASE"/>
    <property type="match status" value="1"/>
</dbReference>
<dbReference type="AlphaFoldDB" id="A0A562UPV9"/>
<dbReference type="Pfam" id="PF11992">
    <property type="entry name" value="TgpA_N"/>
    <property type="match status" value="1"/>
</dbReference>
<name>A0A562UPV9_9ACTN</name>
<organism evidence="4 5">
    <name type="scientific">Stackebrandtia albiflava</name>
    <dbReference type="NCBI Taxonomy" id="406432"/>
    <lineage>
        <taxon>Bacteria</taxon>
        <taxon>Bacillati</taxon>
        <taxon>Actinomycetota</taxon>
        <taxon>Actinomycetes</taxon>
        <taxon>Glycomycetales</taxon>
        <taxon>Glycomycetaceae</taxon>
        <taxon>Stackebrandtia</taxon>
    </lineage>
</organism>
<dbReference type="Pfam" id="PF13559">
    <property type="entry name" value="DUF4129"/>
    <property type="match status" value="1"/>
</dbReference>
<proteinExistence type="predicted"/>